<evidence type="ECO:0000313" key="8">
    <source>
        <dbReference type="Proteomes" id="UP001498771"/>
    </source>
</evidence>
<comment type="similarity">
    <text evidence="5">Belongs to the MATALPHA1 family.</text>
</comment>
<dbReference type="Pfam" id="PF04769">
    <property type="entry name" value="MATalpha_HMGbox"/>
    <property type="match status" value="1"/>
</dbReference>
<feature type="domain" description="Alpha box" evidence="6">
    <location>
        <begin position="109"/>
        <end position="164"/>
    </location>
</feature>
<comment type="subcellular location">
    <subcellularLocation>
        <location evidence="5">Nucleus</location>
    </subcellularLocation>
</comment>
<sequence length="307" mass="34506">MIPIVYIMNKVTPKKRRSLPKNHKTLKSRVLSRFGKDPALKPFCSVMRFEYDHAKSKYQTSTDRDTVHLSVIGFDSTSGIEVCASVPTLKAKGHGLRIGRNAASKSCAPVAKNINGFIGFRTFYSRMFLNLHQQRLSSVLAKVWATYENKDFWNKYAALYGSEPRKESFTEWLLGRALPPTVPPNSDFFNLLLSCTSPPSKRETKSLDVDLGFQQTIDIMDEACDDNFSIPSELELMYMQMIGSGNFFVSSVEEPLPVFDGNFYEDFEGLEGVRQCAPTYRPPAANTASIDNNSLEGAVGSYPFHIY</sequence>
<keyword evidence="4 5" id="KW-0539">Nucleus</keyword>
<proteinExistence type="inferred from homology"/>
<evidence type="ECO:0000313" key="7">
    <source>
        <dbReference type="EMBL" id="KAK7205121.1"/>
    </source>
</evidence>
<evidence type="ECO:0000256" key="2">
    <source>
        <dbReference type="ARBA" id="ARBA00023125"/>
    </source>
</evidence>
<dbReference type="GeneID" id="90035393"/>
<dbReference type="RefSeq" id="XP_064768154.1">
    <property type="nucleotide sequence ID" value="XM_064909881.1"/>
</dbReference>
<organism evidence="7 8">
    <name type="scientific">Myxozyma melibiosi</name>
    <dbReference type="NCBI Taxonomy" id="54550"/>
    <lineage>
        <taxon>Eukaryota</taxon>
        <taxon>Fungi</taxon>
        <taxon>Dikarya</taxon>
        <taxon>Ascomycota</taxon>
        <taxon>Saccharomycotina</taxon>
        <taxon>Lipomycetes</taxon>
        <taxon>Lipomycetales</taxon>
        <taxon>Lipomycetaceae</taxon>
        <taxon>Myxozyma</taxon>
    </lineage>
</organism>
<comment type="caution">
    <text evidence="7">The sequence shown here is derived from an EMBL/GenBank/DDBJ whole genome shotgun (WGS) entry which is preliminary data.</text>
</comment>
<dbReference type="Proteomes" id="UP001498771">
    <property type="component" value="Unassembled WGS sequence"/>
</dbReference>
<dbReference type="EMBL" id="JBBJBU010000006">
    <property type="protein sequence ID" value="KAK7205121.1"/>
    <property type="molecule type" value="Genomic_DNA"/>
</dbReference>
<evidence type="ECO:0000256" key="4">
    <source>
        <dbReference type="ARBA" id="ARBA00023242"/>
    </source>
</evidence>
<keyword evidence="3 5" id="KW-0804">Transcription</keyword>
<evidence type="ECO:0000259" key="6">
    <source>
        <dbReference type="PROSITE" id="PS51325"/>
    </source>
</evidence>
<accession>A0ABR1F5L4</accession>
<name>A0ABR1F5L4_9ASCO</name>
<evidence type="ECO:0000256" key="1">
    <source>
        <dbReference type="ARBA" id="ARBA00023015"/>
    </source>
</evidence>
<evidence type="ECO:0000256" key="5">
    <source>
        <dbReference type="RuleBase" id="RU003516"/>
    </source>
</evidence>
<keyword evidence="8" id="KW-1185">Reference proteome</keyword>
<dbReference type="InterPro" id="IPR006856">
    <property type="entry name" value="MATalpha_HMGbox"/>
</dbReference>
<protein>
    <recommendedName>
        <fullName evidence="6">Alpha box domain-containing protein</fullName>
    </recommendedName>
</protein>
<reference evidence="7 8" key="1">
    <citation type="submission" date="2024-03" db="EMBL/GenBank/DDBJ databases">
        <title>Genome-scale model development and genomic sequencing of the oleaginous clade Lipomyces.</title>
        <authorList>
            <consortium name="Lawrence Berkeley National Laboratory"/>
            <person name="Czajka J.J."/>
            <person name="Han Y."/>
            <person name="Kim J."/>
            <person name="Mondo S.J."/>
            <person name="Hofstad B.A."/>
            <person name="Robles A."/>
            <person name="Haridas S."/>
            <person name="Riley R."/>
            <person name="LaButti K."/>
            <person name="Pangilinan J."/>
            <person name="Andreopoulos W."/>
            <person name="Lipzen A."/>
            <person name="Yan J."/>
            <person name="Wang M."/>
            <person name="Ng V."/>
            <person name="Grigoriev I.V."/>
            <person name="Spatafora J.W."/>
            <person name="Magnuson J.K."/>
            <person name="Baker S.E."/>
            <person name="Pomraning K.R."/>
        </authorList>
    </citation>
    <scope>NUCLEOTIDE SEQUENCE [LARGE SCALE GENOMIC DNA]</scope>
    <source>
        <strain evidence="7 8">Phaff 52-87</strain>
    </source>
</reference>
<keyword evidence="1 5" id="KW-0805">Transcription regulation</keyword>
<evidence type="ECO:0000256" key="3">
    <source>
        <dbReference type="ARBA" id="ARBA00023163"/>
    </source>
</evidence>
<keyword evidence="2 5" id="KW-0238">DNA-binding</keyword>
<gene>
    <name evidence="7" type="ORF">BZA70DRAFT_174026</name>
</gene>
<dbReference type="PROSITE" id="PS51325">
    <property type="entry name" value="ALPHA_BOX"/>
    <property type="match status" value="1"/>
</dbReference>